<dbReference type="PANTHER" id="PTHR43133">
    <property type="entry name" value="RNA POLYMERASE ECF-TYPE SIGMA FACTO"/>
    <property type="match status" value="1"/>
</dbReference>
<dbReference type="Gene3D" id="1.10.1740.10">
    <property type="match status" value="1"/>
</dbReference>
<dbReference type="CDD" id="cd06171">
    <property type="entry name" value="Sigma70_r4"/>
    <property type="match status" value="1"/>
</dbReference>
<dbReference type="GO" id="GO:0003677">
    <property type="term" value="F:DNA binding"/>
    <property type="evidence" value="ECO:0007669"/>
    <property type="project" value="UniProtKB-KW"/>
</dbReference>
<evidence type="ECO:0000313" key="8">
    <source>
        <dbReference type="EMBL" id="MBK4734003.1"/>
    </source>
</evidence>
<keyword evidence="2 6" id="KW-0805">Transcription regulation</keyword>
<dbReference type="SUPFAM" id="SSF88659">
    <property type="entry name" value="Sigma3 and sigma4 domains of RNA polymerase sigma factors"/>
    <property type="match status" value="1"/>
</dbReference>
<reference evidence="8" key="1">
    <citation type="submission" date="2021-01" db="EMBL/GenBank/DDBJ databases">
        <title>Genome sequence of strain Noviherbaspirillum sp. DKR-6.</title>
        <authorList>
            <person name="Chaudhary D.K."/>
        </authorList>
    </citation>
    <scope>NUCLEOTIDE SEQUENCE</scope>
    <source>
        <strain evidence="8">DKR-6</strain>
    </source>
</reference>
<dbReference type="InterPro" id="IPR014284">
    <property type="entry name" value="RNA_pol_sigma-70_dom"/>
</dbReference>
<keyword evidence="5 6" id="KW-0804">Transcription</keyword>
<keyword evidence="9" id="KW-1185">Reference proteome</keyword>
<dbReference type="GO" id="GO:0006352">
    <property type="term" value="P:DNA-templated transcription initiation"/>
    <property type="evidence" value="ECO:0007669"/>
    <property type="project" value="InterPro"/>
</dbReference>
<dbReference type="InterPro" id="IPR013249">
    <property type="entry name" value="RNA_pol_sigma70_r4_t2"/>
</dbReference>
<dbReference type="InterPro" id="IPR013325">
    <property type="entry name" value="RNA_pol_sigma_r2"/>
</dbReference>
<accession>A0A934SYD4</accession>
<dbReference type="Gene3D" id="1.10.10.10">
    <property type="entry name" value="Winged helix-like DNA-binding domain superfamily/Winged helix DNA-binding domain"/>
    <property type="match status" value="1"/>
</dbReference>
<dbReference type="InterPro" id="IPR013324">
    <property type="entry name" value="RNA_pol_sigma_r3/r4-like"/>
</dbReference>
<comment type="caution">
    <text evidence="8">The sequence shown here is derived from an EMBL/GenBank/DDBJ whole genome shotgun (WGS) entry which is preliminary data.</text>
</comment>
<dbReference type="InterPro" id="IPR036388">
    <property type="entry name" value="WH-like_DNA-bd_sf"/>
</dbReference>
<evidence type="ECO:0000259" key="7">
    <source>
        <dbReference type="PROSITE" id="PS50937"/>
    </source>
</evidence>
<dbReference type="InterPro" id="IPR000838">
    <property type="entry name" value="RNA_pol_sigma70_ECF_CS"/>
</dbReference>
<keyword evidence="3 6" id="KW-0731">Sigma factor</keyword>
<dbReference type="NCBIfam" id="TIGR02937">
    <property type="entry name" value="sigma70-ECF"/>
    <property type="match status" value="1"/>
</dbReference>
<evidence type="ECO:0000256" key="2">
    <source>
        <dbReference type="ARBA" id="ARBA00023015"/>
    </source>
</evidence>
<dbReference type="InterPro" id="IPR039425">
    <property type="entry name" value="RNA_pol_sigma-70-like"/>
</dbReference>
<dbReference type="InterPro" id="IPR000551">
    <property type="entry name" value="MerR-type_HTH_dom"/>
</dbReference>
<dbReference type="Proteomes" id="UP000622890">
    <property type="component" value="Unassembled WGS sequence"/>
</dbReference>
<dbReference type="RefSeq" id="WP_200590792.1">
    <property type="nucleotide sequence ID" value="NZ_JAEPBG010000002.1"/>
</dbReference>
<dbReference type="PROSITE" id="PS50937">
    <property type="entry name" value="HTH_MERR_2"/>
    <property type="match status" value="1"/>
</dbReference>
<protein>
    <recommendedName>
        <fullName evidence="6">RNA polymerase sigma factor</fullName>
    </recommendedName>
</protein>
<evidence type="ECO:0000256" key="3">
    <source>
        <dbReference type="ARBA" id="ARBA00023082"/>
    </source>
</evidence>
<evidence type="ECO:0000256" key="1">
    <source>
        <dbReference type="ARBA" id="ARBA00010641"/>
    </source>
</evidence>
<gene>
    <name evidence="8" type="ORF">JJB74_05200</name>
</gene>
<feature type="domain" description="HTH merR-type" evidence="7">
    <location>
        <begin position="142"/>
        <end position="165"/>
    </location>
</feature>
<evidence type="ECO:0000256" key="5">
    <source>
        <dbReference type="ARBA" id="ARBA00023163"/>
    </source>
</evidence>
<proteinExistence type="inferred from homology"/>
<comment type="similarity">
    <text evidence="1 6">Belongs to the sigma-70 factor family. ECF subfamily.</text>
</comment>
<evidence type="ECO:0000256" key="4">
    <source>
        <dbReference type="ARBA" id="ARBA00023125"/>
    </source>
</evidence>
<evidence type="ECO:0000256" key="6">
    <source>
        <dbReference type="RuleBase" id="RU000716"/>
    </source>
</evidence>
<keyword evidence="4 6" id="KW-0238">DNA-binding</keyword>
<dbReference type="EMBL" id="JAEPBG010000002">
    <property type="protein sequence ID" value="MBK4734003.1"/>
    <property type="molecule type" value="Genomic_DNA"/>
</dbReference>
<dbReference type="AlphaFoldDB" id="A0A934SYD4"/>
<dbReference type="Pfam" id="PF08281">
    <property type="entry name" value="Sigma70_r4_2"/>
    <property type="match status" value="1"/>
</dbReference>
<sequence length="189" mass="21871">MKKLVAIEGDRWVERAQKGDQQAFSLLVDAYHTRVWRFLLKWVRNRDDAEELVQETFLAAWRALPSFRAGSQFSTWLLGIALNLARNHHNRTVKKLSRNVELDETIYMDTPSGSDIEPDRQLERLQTMEALQQAIDNLPEDMRQVLIMVRLEGMQLEEVAEILGIPSGTVKSRLSRAKGRLLEQMGHYL</sequence>
<dbReference type="PROSITE" id="PS01063">
    <property type="entry name" value="SIGMA70_ECF"/>
    <property type="match status" value="1"/>
</dbReference>
<organism evidence="8 9">
    <name type="scientific">Noviherbaspirillum pedocola</name>
    <dbReference type="NCBI Taxonomy" id="2801341"/>
    <lineage>
        <taxon>Bacteria</taxon>
        <taxon>Pseudomonadati</taxon>
        <taxon>Pseudomonadota</taxon>
        <taxon>Betaproteobacteria</taxon>
        <taxon>Burkholderiales</taxon>
        <taxon>Oxalobacteraceae</taxon>
        <taxon>Noviherbaspirillum</taxon>
    </lineage>
</organism>
<evidence type="ECO:0000313" key="9">
    <source>
        <dbReference type="Proteomes" id="UP000622890"/>
    </source>
</evidence>
<dbReference type="Pfam" id="PF04542">
    <property type="entry name" value="Sigma70_r2"/>
    <property type="match status" value="1"/>
</dbReference>
<dbReference type="InterPro" id="IPR007627">
    <property type="entry name" value="RNA_pol_sigma70_r2"/>
</dbReference>
<dbReference type="PANTHER" id="PTHR43133:SF51">
    <property type="entry name" value="RNA POLYMERASE SIGMA FACTOR"/>
    <property type="match status" value="1"/>
</dbReference>
<dbReference type="SUPFAM" id="SSF88946">
    <property type="entry name" value="Sigma2 domain of RNA polymerase sigma factors"/>
    <property type="match status" value="1"/>
</dbReference>
<dbReference type="GO" id="GO:0016987">
    <property type="term" value="F:sigma factor activity"/>
    <property type="evidence" value="ECO:0007669"/>
    <property type="project" value="UniProtKB-KW"/>
</dbReference>
<name>A0A934SYD4_9BURK</name>